<dbReference type="InterPro" id="IPR036097">
    <property type="entry name" value="HisK_dim/P_sf"/>
</dbReference>
<dbReference type="Gene3D" id="3.30.450.20">
    <property type="entry name" value="PAS domain"/>
    <property type="match status" value="2"/>
</dbReference>
<keyword evidence="8" id="KW-0067">ATP-binding</keyword>
<dbReference type="SUPFAM" id="SSF55874">
    <property type="entry name" value="ATPase domain of HSP90 chaperone/DNA topoisomerase II/histidine kinase"/>
    <property type="match status" value="1"/>
</dbReference>
<dbReference type="SUPFAM" id="SSF52172">
    <property type="entry name" value="CheY-like"/>
    <property type="match status" value="2"/>
</dbReference>
<evidence type="ECO:0000256" key="7">
    <source>
        <dbReference type="ARBA" id="ARBA00022777"/>
    </source>
</evidence>
<dbReference type="PROSITE" id="PS50110">
    <property type="entry name" value="RESPONSE_REGULATORY"/>
    <property type="match status" value="2"/>
</dbReference>
<keyword evidence="6" id="KW-0547">Nucleotide-binding</keyword>
<dbReference type="Pfam" id="PF00072">
    <property type="entry name" value="Response_reg"/>
    <property type="match status" value="2"/>
</dbReference>
<keyword evidence="10" id="KW-0472">Membrane</keyword>
<feature type="domain" description="Response regulatory" evidence="14">
    <location>
        <begin position="683"/>
        <end position="798"/>
    </location>
</feature>
<protein>
    <recommendedName>
        <fullName evidence="3">histidine kinase</fullName>
        <ecNumber evidence="3">2.7.13.3</ecNumber>
    </recommendedName>
</protein>
<evidence type="ECO:0000259" key="15">
    <source>
        <dbReference type="PROSITE" id="PS50112"/>
    </source>
</evidence>
<dbReference type="PROSITE" id="PS50113">
    <property type="entry name" value="PAC"/>
    <property type="match status" value="1"/>
</dbReference>
<dbReference type="InterPro" id="IPR003594">
    <property type="entry name" value="HATPase_dom"/>
</dbReference>
<dbReference type="NCBIfam" id="TIGR00229">
    <property type="entry name" value="sensory_box"/>
    <property type="match status" value="2"/>
</dbReference>
<sequence>MLAENWIKSPFMDQLPKILIVDDQDPNLQALSRLLRKFQAQIVSAHSGREALALYRESEFALAILDIQMPEMDGFEVAERMSDIKPSRPTPILFLTAAYTSETNRERAYAAGAVDFMTKPFEMSELLSKVQVFLNLDLNRISKARNLAQLSELNLRLSSEVLERQATEQALKNSRQALQAIFDGMLDAILILDPSGQVTDTNYKAELMLRQSRDQLIGSRLEDYLFGPRCPKQGLANQLFLHDQAGSQLFSWQATAKTGGFFEVEVALSRIPKGGTVSILVAIRDVSIKKQRQDQLRKLSLAVEQSPTSIVITDTKAHIEYVNPKFCELTGYTKEELLGKNPRILKSGKTPKKIYRSMWSSLKKGEEWRGELLNKKKNGELFYELTHISPILDGRGIITHYLGTKEDITSRKKVEQTLIKATIEAKQANRSKSAFLANMSHEIRTPMNAILGFTDLLRSTAQNEEDKLFLNSIFSAGQALLTLINDILDLSKVESGKLILEYHAIDPRPLLGEIAQLFAHKVEEKGLEFRLALDPKLPLALVLDEIRLRQILLNLVGNAVKFTESGYIRLSAKTRPQADGLVDLVLKIEDSGIGIAKEHQENIFGAFEQAGSASLQKGGTGLGLAITKRLVEMMGGQILLKSKLGKGSSFTVLLKNIKTAPFPEARVNELEEPFIERKFAPAVLVLADDLEINRSLIKSYCAACPFTFYEAKNGLEALALVEQVRPDLVLMDMKMPQMDGYEATAQLKKDPNLKNIPVIAVTASVMKEDEARILSVCDALVPKPVVKAVLFAKLAPYLKEASDSDLIQPKEEGIEPPEPAVADPKALSALLKRLEQHYNPRRLSIAKTLTLNDAEKFAEDLLKETLETPYPPLSDWAKLIYTEARDFEANRLKESLTGFTGLLSDLETFLQPN</sequence>
<evidence type="ECO:0000256" key="9">
    <source>
        <dbReference type="ARBA" id="ARBA00023012"/>
    </source>
</evidence>
<dbReference type="SMART" id="SM00388">
    <property type="entry name" value="HisKA"/>
    <property type="match status" value="1"/>
</dbReference>
<dbReference type="InterPro" id="IPR036890">
    <property type="entry name" value="HATPase_C_sf"/>
</dbReference>
<dbReference type="SMART" id="SM00091">
    <property type="entry name" value="PAS"/>
    <property type="match status" value="2"/>
</dbReference>
<dbReference type="CDD" id="cd00130">
    <property type="entry name" value="PAS"/>
    <property type="match status" value="2"/>
</dbReference>
<name>A0A1F6GAJ8_9PROT</name>
<dbReference type="PROSITE" id="PS50112">
    <property type="entry name" value="PAS"/>
    <property type="match status" value="2"/>
</dbReference>
<dbReference type="FunFam" id="3.30.565.10:FF:000010">
    <property type="entry name" value="Sensor histidine kinase RcsC"/>
    <property type="match status" value="1"/>
</dbReference>
<comment type="subcellular location">
    <subcellularLocation>
        <location evidence="2">Membrane</location>
    </subcellularLocation>
</comment>
<dbReference type="Proteomes" id="UP000178449">
    <property type="component" value="Unassembled WGS sequence"/>
</dbReference>
<dbReference type="Pfam" id="PF02518">
    <property type="entry name" value="HATPase_c"/>
    <property type="match status" value="1"/>
</dbReference>
<feature type="modified residue" description="4-aspartylphosphate" evidence="12">
    <location>
        <position position="732"/>
    </location>
</feature>
<dbReference type="InterPro" id="IPR011006">
    <property type="entry name" value="CheY-like_superfamily"/>
</dbReference>
<feature type="domain" description="PAS" evidence="15">
    <location>
        <begin position="174"/>
        <end position="218"/>
    </location>
</feature>
<dbReference type="InterPro" id="IPR013767">
    <property type="entry name" value="PAS_fold"/>
</dbReference>
<dbReference type="InterPro" id="IPR000014">
    <property type="entry name" value="PAS"/>
</dbReference>
<dbReference type="SMART" id="SM00448">
    <property type="entry name" value="REC"/>
    <property type="match status" value="2"/>
</dbReference>
<feature type="domain" description="Response regulatory" evidence="14">
    <location>
        <begin position="17"/>
        <end position="134"/>
    </location>
</feature>
<dbReference type="SUPFAM" id="SSF47384">
    <property type="entry name" value="Homodimeric domain of signal transducing histidine kinase"/>
    <property type="match status" value="1"/>
</dbReference>
<dbReference type="InterPro" id="IPR005467">
    <property type="entry name" value="His_kinase_dom"/>
</dbReference>
<evidence type="ECO:0000256" key="2">
    <source>
        <dbReference type="ARBA" id="ARBA00004370"/>
    </source>
</evidence>
<dbReference type="InterPro" id="IPR000700">
    <property type="entry name" value="PAS-assoc_C"/>
</dbReference>
<dbReference type="Gene3D" id="3.40.50.2300">
    <property type="match status" value="2"/>
</dbReference>
<keyword evidence="7" id="KW-0418">Kinase</keyword>
<dbReference type="FunFam" id="1.10.287.130:FF:000038">
    <property type="entry name" value="Sensory transduction histidine kinase"/>
    <property type="match status" value="1"/>
</dbReference>
<keyword evidence="4 12" id="KW-0597">Phosphoprotein</keyword>
<dbReference type="Pfam" id="PF00989">
    <property type="entry name" value="PAS"/>
    <property type="match status" value="1"/>
</dbReference>
<dbReference type="Pfam" id="PF00512">
    <property type="entry name" value="HisKA"/>
    <property type="match status" value="1"/>
</dbReference>
<dbReference type="InterPro" id="IPR003661">
    <property type="entry name" value="HisK_dim/P_dom"/>
</dbReference>
<dbReference type="Pfam" id="PF13426">
    <property type="entry name" value="PAS_9"/>
    <property type="match status" value="1"/>
</dbReference>
<evidence type="ECO:0000259" key="14">
    <source>
        <dbReference type="PROSITE" id="PS50110"/>
    </source>
</evidence>
<dbReference type="GO" id="GO:0009927">
    <property type="term" value="F:histidine phosphotransfer kinase activity"/>
    <property type="evidence" value="ECO:0007669"/>
    <property type="project" value="TreeGrafter"/>
</dbReference>
<evidence type="ECO:0000313" key="18">
    <source>
        <dbReference type="Proteomes" id="UP000178449"/>
    </source>
</evidence>
<feature type="modified residue" description="4-aspartylphosphate" evidence="12">
    <location>
        <position position="66"/>
    </location>
</feature>
<comment type="caution">
    <text evidence="17">The sequence shown here is derived from an EMBL/GenBank/DDBJ whole genome shotgun (WGS) entry which is preliminary data.</text>
</comment>
<evidence type="ECO:0000256" key="5">
    <source>
        <dbReference type="ARBA" id="ARBA00022679"/>
    </source>
</evidence>
<evidence type="ECO:0000256" key="6">
    <source>
        <dbReference type="ARBA" id="ARBA00022741"/>
    </source>
</evidence>
<dbReference type="SMART" id="SM00387">
    <property type="entry name" value="HATPase_c"/>
    <property type="match status" value="1"/>
</dbReference>
<dbReference type="PROSITE" id="PS50109">
    <property type="entry name" value="HIS_KIN"/>
    <property type="match status" value="1"/>
</dbReference>
<dbReference type="Gene3D" id="1.10.287.130">
    <property type="match status" value="1"/>
</dbReference>
<feature type="domain" description="PAC" evidence="16">
    <location>
        <begin position="366"/>
        <end position="420"/>
    </location>
</feature>
<dbReference type="InterPro" id="IPR004358">
    <property type="entry name" value="Sig_transdc_His_kin-like_C"/>
</dbReference>
<dbReference type="GO" id="GO:0006355">
    <property type="term" value="P:regulation of DNA-templated transcription"/>
    <property type="evidence" value="ECO:0007669"/>
    <property type="project" value="InterPro"/>
</dbReference>
<evidence type="ECO:0000256" key="11">
    <source>
        <dbReference type="ARBA" id="ARBA00023306"/>
    </source>
</evidence>
<evidence type="ECO:0000256" key="4">
    <source>
        <dbReference type="ARBA" id="ARBA00022553"/>
    </source>
</evidence>
<proteinExistence type="predicted"/>
<dbReference type="GO" id="GO:0005886">
    <property type="term" value="C:plasma membrane"/>
    <property type="evidence" value="ECO:0007669"/>
    <property type="project" value="TreeGrafter"/>
</dbReference>
<dbReference type="EMBL" id="MFNE01000026">
    <property type="protein sequence ID" value="OGG95137.1"/>
    <property type="molecule type" value="Genomic_DNA"/>
</dbReference>
<keyword evidence="11" id="KW-0131">Cell cycle</keyword>
<dbReference type="GO" id="GO:0005524">
    <property type="term" value="F:ATP binding"/>
    <property type="evidence" value="ECO:0007669"/>
    <property type="project" value="UniProtKB-KW"/>
</dbReference>
<dbReference type="PANTHER" id="PTHR43047">
    <property type="entry name" value="TWO-COMPONENT HISTIDINE PROTEIN KINASE"/>
    <property type="match status" value="1"/>
</dbReference>
<dbReference type="SUPFAM" id="SSF55785">
    <property type="entry name" value="PYP-like sensor domain (PAS domain)"/>
    <property type="match status" value="2"/>
</dbReference>
<evidence type="ECO:0000256" key="8">
    <source>
        <dbReference type="ARBA" id="ARBA00022840"/>
    </source>
</evidence>
<dbReference type="InterPro" id="IPR001789">
    <property type="entry name" value="Sig_transdc_resp-reg_receiver"/>
</dbReference>
<dbReference type="SMART" id="SM00086">
    <property type="entry name" value="PAC"/>
    <property type="match status" value="2"/>
</dbReference>
<evidence type="ECO:0000259" key="16">
    <source>
        <dbReference type="PROSITE" id="PS50113"/>
    </source>
</evidence>
<dbReference type="InterPro" id="IPR001610">
    <property type="entry name" value="PAC"/>
</dbReference>
<keyword evidence="5" id="KW-0808">Transferase</keyword>
<dbReference type="AlphaFoldDB" id="A0A1F6GAJ8"/>
<gene>
    <name evidence="17" type="ORF">A2527_08170</name>
</gene>
<feature type="domain" description="Histidine kinase" evidence="13">
    <location>
        <begin position="438"/>
        <end position="658"/>
    </location>
</feature>
<evidence type="ECO:0000259" key="13">
    <source>
        <dbReference type="PROSITE" id="PS50109"/>
    </source>
</evidence>
<dbReference type="GO" id="GO:0000155">
    <property type="term" value="F:phosphorelay sensor kinase activity"/>
    <property type="evidence" value="ECO:0007669"/>
    <property type="project" value="InterPro"/>
</dbReference>
<keyword evidence="9" id="KW-0902">Two-component regulatory system</keyword>
<evidence type="ECO:0000256" key="1">
    <source>
        <dbReference type="ARBA" id="ARBA00000085"/>
    </source>
</evidence>
<evidence type="ECO:0000256" key="3">
    <source>
        <dbReference type="ARBA" id="ARBA00012438"/>
    </source>
</evidence>
<dbReference type="InterPro" id="IPR035965">
    <property type="entry name" value="PAS-like_dom_sf"/>
</dbReference>
<dbReference type="CDD" id="cd17546">
    <property type="entry name" value="REC_hyHK_CKI1_RcsC-like"/>
    <property type="match status" value="1"/>
</dbReference>
<comment type="catalytic activity">
    <reaction evidence="1">
        <text>ATP + protein L-histidine = ADP + protein N-phospho-L-histidine.</text>
        <dbReference type="EC" id="2.7.13.3"/>
    </reaction>
</comment>
<accession>A0A1F6GAJ8</accession>
<dbReference type="CDD" id="cd16922">
    <property type="entry name" value="HATPase_EvgS-ArcB-TorS-like"/>
    <property type="match status" value="1"/>
</dbReference>
<dbReference type="CDD" id="cd00082">
    <property type="entry name" value="HisKA"/>
    <property type="match status" value="1"/>
</dbReference>
<evidence type="ECO:0000256" key="10">
    <source>
        <dbReference type="ARBA" id="ARBA00023136"/>
    </source>
</evidence>
<dbReference type="STRING" id="1817772.A2527_08170"/>
<feature type="domain" description="PAS" evidence="15">
    <location>
        <begin position="295"/>
        <end position="341"/>
    </location>
</feature>
<evidence type="ECO:0000313" key="17">
    <source>
        <dbReference type="EMBL" id="OGG95137.1"/>
    </source>
</evidence>
<reference evidence="17 18" key="1">
    <citation type="journal article" date="2016" name="Nat. Commun.">
        <title>Thousands of microbial genomes shed light on interconnected biogeochemical processes in an aquifer system.</title>
        <authorList>
            <person name="Anantharaman K."/>
            <person name="Brown C.T."/>
            <person name="Hug L.A."/>
            <person name="Sharon I."/>
            <person name="Castelle C.J."/>
            <person name="Probst A.J."/>
            <person name="Thomas B.C."/>
            <person name="Singh A."/>
            <person name="Wilkins M.J."/>
            <person name="Karaoz U."/>
            <person name="Brodie E.L."/>
            <person name="Williams K.H."/>
            <person name="Hubbard S.S."/>
            <person name="Banfield J.F."/>
        </authorList>
    </citation>
    <scope>NUCLEOTIDE SEQUENCE [LARGE SCALE GENOMIC DNA]</scope>
</reference>
<evidence type="ECO:0000256" key="12">
    <source>
        <dbReference type="PROSITE-ProRule" id="PRU00169"/>
    </source>
</evidence>
<dbReference type="Gene3D" id="3.30.565.10">
    <property type="entry name" value="Histidine kinase-like ATPase, C-terminal domain"/>
    <property type="match status" value="1"/>
</dbReference>
<dbReference type="EC" id="2.7.13.3" evidence="3"/>
<organism evidence="17 18">
    <name type="scientific">Candidatus Lambdaproteobacteria bacterium RIFOXYD2_FULL_50_16</name>
    <dbReference type="NCBI Taxonomy" id="1817772"/>
    <lineage>
        <taxon>Bacteria</taxon>
        <taxon>Pseudomonadati</taxon>
        <taxon>Pseudomonadota</taxon>
        <taxon>Candidatus Lambdaproteobacteria</taxon>
    </lineage>
</organism>
<dbReference type="PRINTS" id="PR00344">
    <property type="entry name" value="BCTRLSENSOR"/>
</dbReference>